<name>A0A438GYF4_VITVI</name>
<feature type="domain" description="MHD1" evidence="2">
    <location>
        <begin position="565"/>
        <end position="711"/>
    </location>
</feature>
<dbReference type="Proteomes" id="UP000288805">
    <property type="component" value="Unassembled WGS sequence"/>
</dbReference>
<dbReference type="InterPro" id="IPR014772">
    <property type="entry name" value="Munc13_dom-2"/>
</dbReference>
<feature type="compositionally biased region" description="Low complexity" evidence="1">
    <location>
        <begin position="36"/>
        <end position="72"/>
    </location>
</feature>
<feature type="compositionally biased region" description="Low complexity" evidence="1">
    <location>
        <begin position="128"/>
        <end position="142"/>
    </location>
</feature>
<dbReference type="InterPro" id="IPR014770">
    <property type="entry name" value="Munc13_1"/>
</dbReference>
<evidence type="ECO:0000313" key="4">
    <source>
        <dbReference type="EMBL" id="RVW77274.1"/>
    </source>
</evidence>
<feature type="region of interest" description="Disordered" evidence="1">
    <location>
        <begin position="101"/>
        <end position="154"/>
    </location>
</feature>
<accession>A0A438GYF4</accession>
<evidence type="ECO:0000259" key="3">
    <source>
        <dbReference type="PROSITE" id="PS51259"/>
    </source>
</evidence>
<evidence type="ECO:0008006" key="6">
    <source>
        <dbReference type="Google" id="ProtNLM"/>
    </source>
</evidence>
<feature type="region of interest" description="Disordered" evidence="1">
    <location>
        <begin position="1"/>
        <end position="79"/>
    </location>
</feature>
<dbReference type="EMBL" id="QGNW01000315">
    <property type="protein sequence ID" value="RVW77274.1"/>
    <property type="molecule type" value="Genomic_DNA"/>
</dbReference>
<dbReference type="PROSITE" id="PS51259">
    <property type="entry name" value="MHD2"/>
    <property type="match status" value="1"/>
</dbReference>
<dbReference type="PROSITE" id="PS51258">
    <property type="entry name" value="MHD1"/>
    <property type="match status" value="1"/>
</dbReference>
<evidence type="ECO:0000259" key="2">
    <source>
        <dbReference type="PROSITE" id="PS51258"/>
    </source>
</evidence>
<dbReference type="Pfam" id="PF25761">
    <property type="entry name" value="TPR_PATROL1"/>
    <property type="match status" value="2"/>
</dbReference>
<evidence type="ECO:0000256" key="1">
    <source>
        <dbReference type="SAM" id="MobiDB-lite"/>
    </source>
</evidence>
<comment type="caution">
    <text evidence="4">The sequence shown here is derived from an EMBL/GenBank/DDBJ whole genome shotgun (WGS) entry which is preliminary data.</text>
</comment>
<gene>
    <name evidence="4" type="ORF">CK203_050136</name>
</gene>
<dbReference type="InterPro" id="IPR008528">
    <property type="entry name" value="unc-13_homologue"/>
</dbReference>
<reference evidence="4 5" key="1">
    <citation type="journal article" date="2018" name="PLoS Genet.">
        <title>Population sequencing reveals clonal diversity and ancestral inbreeding in the grapevine cultivar Chardonnay.</title>
        <authorList>
            <person name="Roach M.J."/>
            <person name="Johnson D.L."/>
            <person name="Bohlmann J."/>
            <person name="van Vuuren H.J."/>
            <person name="Jones S.J."/>
            <person name="Pretorius I.S."/>
            <person name="Schmidt S.A."/>
            <person name="Borneman A.R."/>
        </authorList>
    </citation>
    <scope>NUCLEOTIDE SEQUENCE [LARGE SCALE GENOMIC DNA]</scope>
    <source>
        <strain evidence="5">cv. Chardonnay</strain>
        <tissue evidence="4">Leaf</tissue>
    </source>
</reference>
<feature type="region of interest" description="Disordered" evidence="1">
    <location>
        <begin position="707"/>
        <end position="726"/>
    </location>
</feature>
<feature type="compositionally biased region" description="Gly residues" evidence="1">
    <location>
        <begin position="117"/>
        <end position="127"/>
    </location>
</feature>
<organism evidence="4 5">
    <name type="scientific">Vitis vinifera</name>
    <name type="common">Grape</name>
    <dbReference type="NCBI Taxonomy" id="29760"/>
    <lineage>
        <taxon>Eukaryota</taxon>
        <taxon>Viridiplantae</taxon>
        <taxon>Streptophyta</taxon>
        <taxon>Embryophyta</taxon>
        <taxon>Tracheophyta</taxon>
        <taxon>Spermatophyta</taxon>
        <taxon>Magnoliopsida</taxon>
        <taxon>eudicotyledons</taxon>
        <taxon>Gunneridae</taxon>
        <taxon>Pentapetalae</taxon>
        <taxon>rosids</taxon>
        <taxon>Vitales</taxon>
        <taxon>Vitaceae</taxon>
        <taxon>Viteae</taxon>
        <taxon>Vitis</taxon>
    </lineage>
</organism>
<feature type="compositionally biased region" description="Low complexity" evidence="1">
    <location>
        <begin position="14"/>
        <end position="23"/>
    </location>
</feature>
<protein>
    <recommendedName>
        <fullName evidence="6">Protein unc-13-like</fullName>
    </recommendedName>
</protein>
<evidence type="ECO:0000313" key="5">
    <source>
        <dbReference type="Proteomes" id="UP000288805"/>
    </source>
</evidence>
<feature type="domain" description="MHD2" evidence="3">
    <location>
        <begin position="821"/>
        <end position="932"/>
    </location>
</feature>
<dbReference type="InterPro" id="IPR057984">
    <property type="entry name" value="PATROL1_C"/>
</dbReference>
<proteinExistence type="predicted"/>
<dbReference type="AlphaFoldDB" id="A0A438GYF4"/>
<feature type="compositionally biased region" description="Basic residues" evidence="1">
    <location>
        <begin position="101"/>
        <end position="111"/>
    </location>
</feature>
<dbReference type="PANTHER" id="PTHR31280">
    <property type="entry name" value="PROTEIN UNC-13 HOMOLOG"/>
    <property type="match status" value="1"/>
</dbReference>
<sequence length="994" mass="110228">MGHHSRRDSLAGNPPSSSSSSSSDHPHPHPHHHHFSSLPSLPTTTTTTSTSPGLSPSSTTSTATTSAKPPTSDGGVGGIGTVAARANGVGMVPTSRIKRALGLKTLKRSPSRRSLSGGVGSSGGGGSNPSSPSSAHGPGSPRLAFTLPAGRTKRPLTSAEIMRQQMRVTEQSDNRLRKTLMRSLVGQMGRRAETIILPLELLRHLKPSEFNDSHEYHLWQKRQLKILEAGLLDHPSVPLEKSNTFVMRLREIIRASESKPIDTGKNSDTMRILCNSVISLSWRTPNGSPADVCHWADGFPLNLHLYLALLHSIFDIKDETMVLDEVDELLELMKKTWSTLAINKQLHNLCFTWVFFHQYVATGQTEPDLLCAAFAMLAEVANDAKKPDRDPNYVKFLSSVLASMQAWSEKRLANYHEYFYKGIVGLMENLLPLVLSATKILDEDVTATVLAGQEREEPTVEVDHAGNRVDYYIRSSLRNAFSKIIEHGNFSAMNVLVEQEATEALLQLAKETEDLAVKEKETFSPTLKRWHPIAAGVASVTLHQCYGAVLKQYLAGVSTLTSDTIRVLQRAGKLEKILVQMVVEDSVDCEDGGKAIVREMVPYEVDSVTYCLLKKWIGERLEKVKECLDRAKENETWNPKSKTEPYGQSGVELMKLAKETEYTTFVASCGTKQSYVPQLPPLTRCNRDSKFIKLWKKATPCSVTIEGVMPSGTNEGHHPRPSTSRGTQRLYIRLNTLHYLLSHIHSLDKTLSLSPRIIPSTRHQFRNSHRQLGTSSAYFDLARLSIQAASQHVSEVAAYRLIFLDSNSVFYESLYVDDVANARIRPALRILKQNLTLLGAILTDRAQALAIKEVMKASFEAYLMVLLAGGSSRVFCRSDHEMIEEDFDSLKRVFCTCGEGLMAEDVVEREAETVEGVVTLMGQNTEQLMEDFSILACEASGIGVVGAGQRLPMPPTTGRWNRADPNTILRVLCYRNDRAANLFLKRTFQLAKRR</sequence>
<dbReference type="PANTHER" id="PTHR31280:SF1">
    <property type="entry name" value="OS03G0138600 PROTEIN"/>
    <property type="match status" value="1"/>
</dbReference>